<feature type="compositionally biased region" description="Polar residues" evidence="1">
    <location>
        <begin position="140"/>
        <end position="152"/>
    </location>
</feature>
<feature type="transmembrane region" description="Helical" evidence="2">
    <location>
        <begin position="909"/>
        <end position="928"/>
    </location>
</feature>
<feature type="transmembrane region" description="Helical" evidence="2">
    <location>
        <begin position="948"/>
        <end position="969"/>
    </location>
</feature>
<organism evidence="4">
    <name type="scientific">Salpingoeca rosetta (strain ATCC 50818 / BSB-021)</name>
    <dbReference type="NCBI Taxonomy" id="946362"/>
    <lineage>
        <taxon>Eukaryota</taxon>
        <taxon>Choanoflagellata</taxon>
        <taxon>Craspedida</taxon>
        <taxon>Salpingoecidae</taxon>
        <taxon>Salpingoeca</taxon>
    </lineage>
</organism>
<keyword evidence="2" id="KW-0472">Membrane</keyword>
<feature type="transmembrane region" description="Helical" evidence="2">
    <location>
        <begin position="560"/>
        <end position="583"/>
    </location>
</feature>
<feature type="region of interest" description="Disordered" evidence="1">
    <location>
        <begin position="108"/>
        <end position="199"/>
    </location>
</feature>
<evidence type="ECO:0000256" key="1">
    <source>
        <dbReference type="SAM" id="MobiDB-lite"/>
    </source>
</evidence>
<feature type="transmembrane region" description="Helical" evidence="2">
    <location>
        <begin position="352"/>
        <end position="369"/>
    </location>
</feature>
<evidence type="ECO:0000313" key="4">
    <source>
        <dbReference type="Proteomes" id="UP000007799"/>
    </source>
</evidence>
<dbReference type="GeneID" id="16069724"/>
<feature type="transmembrane region" description="Helical" evidence="2">
    <location>
        <begin position="520"/>
        <end position="539"/>
    </location>
</feature>
<keyword evidence="2" id="KW-1133">Transmembrane helix</keyword>
<feature type="transmembrane region" description="Helical" evidence="2">
    <location>
        <begin position="880"/>
        <end position="902"/>
    </location>
</feature>
<proteinExistence type="predicted"/>
<gene>
    <name evidence="3" type="ORF">PTSG_09825</name>
</gene>
<dbReference type="KEGG" id="sre:PTSG_09825"/>
<feature type="transmembrane region" description="Helical" evidence="2">
    <location>
        <begin position="687"/>
        <end position="712"/>
    </location>
</feature>
<feature type="transmembrane region" description="Helical" evidence="2">
    <location>
        <begin position="465"/>
        <end position="488"/>
    </location>
</feature>
<protein>
    <recommendedName>
        <fullName evidence="5">Transmembrane protein</fullName>
    </recommendedName>
</protein>
<dbReference type="AlphaFoldDB" id="F2UP58"/>
<keyword evidence="4" id="KW-1185">Reference proteome</keyword>
<feature type="transmembrane region" description="Helical" evidence="2">
    <location>
        <begin position="718"/>
        <end position="736"/>
    </location>
</feature>
<keyword evidence="2" id="KW-0812">Transmembrane</keyword>
<reference evidence="3" key="1">
    <citation type="submission" date="2009-08" db="EMBL/GenBank/DDBJ databases">
        <title>Annotation of Salpingoeca rosetta.</title>
        <authorList>
            <consortium name="The Broad Institute Genome Sequencing Platform"/>
            <person name="Russ C."/>
            <person name="Cuomo C."/>
            <person name="Burger G."/>
            <person name="Gray M.W."/>
            <person name="Holland P.W.H."/>
            <person name="King N."/>
            <person name="Lang F.B.F."/>
            <person name="Roger A.J."/>
            <person name="Ruiz-Trillo I."/>
            <person name="Young S.K."/>
            <person name="Zeng Q."/>
            <person name="Gargeya S."/>
            <person name="Alvarado L."/>
            <person name="Berlin A."/>
            <person name="Chapman S.B."/>
            <person name="Chen Z."/>
            <person name="Freedman E."/>
            <person name="Gellesch M."/>
            <person name="Goldberg J."/>
            <person name="Griggs A."/>
            <person name="Gujja S."/>
            <person name="Heilman E."/>
            <person name="Heiman D."/>
            <person name="Howarth C."/>
            <person name="Mehta T."/>
            <person name="Neiman D."/>
            <person name="Pearson M."/>
            <person name="Roberts A."/>
            <person name="Saif S."/>
            <person name="Shea T."/>
            <person name="Shenoy N."/>
            <person name="Sisk P."/>
            <person name="Stolte C."/>
            <person name="Sykes S."/>
            <person name="White J."/>
            <person name="Yandava C."/>
            <person name="Haas B."/>
            <person name="Nusbaum C."/>
            <person name="Birren B."/>
        </authorList>
    </citation>
    <scope>NUCLEOTIDE SEQUENCE [LARGE SCALE GENOMIC DNA]</scope>
    <source>
        <strain evidence="3">ATCC 50818</strain>
    </source>
</reference>
<dbReference type="EMBL" id="GL832985">
    <property type="protein sequence ID" value="EGD79413.1"/>
    <property type="molecule type" value="Genomic_DNA"/>
</dbReference>
<feature type="transmembrane region" description="Helical" evidence="2">
    <location>
        <begin position="662"/>
        <end position="680"/>
    </location>
</feature>
<feature type="transmembrane region" description="Helical" evidence="2">
    <location>
        <begin position="20"/>
        <end position="42"/>
    </location>
</feature>
<dbReference type="Proteomes" id="UP000007799">
    <property type="component" value="Unassembled WGS sequence"/>
</dbReference>
<evidence type="ECO:0000256" key="2">
    <source>
        <dbReference type="SAM" id="Phobius"/>
    </source>
</evidence>
<evidence type="ECO:0000313" key="3">
    <source>
        <dbReference type="EMBL" id="EGD79413.1"/>
    </source>
</evidence>
<evidence type="ECO:0008006" key="5">
    <source>
        <dbReference type="Google" id="ProtNLM"/>
    </source>
</evidence>
<accession>F2UP58</accession>
<sequence length="977" mass="103897">MTTNNPHRALSVAKLWRTMLKLTTVAWAALVLSMCLIVLMSVQQGGEGKGRGGSSVWGGLLELLDNVQDFVWAVLTDARTPSAVLFILVHVTYEAVIWLMPSGLSTETDDLNPPGTPSQPPRRAPRPLSAASARRHRGADSTNGFGASSGGTTRPIPSLSDDSDDDDDMGVAAGIMNAGHNNNGEFGGGFGEEEADSPDNMNASTFSSTTVVNSSVTSFLASSFSFLASPLSSRRGSTQPSFFTPASSPVLDRFTPLMSEDEYIATRSKHTRQALFELRQQWSTLDEHTRRRIVHRRQVESFAEGGAMDLGELEEDERGQLRTDIHAATLLSPQLVHRVAESRIVELFRFKVVRFLLAVMAVVALQFFFSNASSFMATDGDGVPNTHAHASALPHFLLVGSGNVVWELVRALVLLQLALTLALRFRGPTLWLADKTGALDLLNSVLSVVLAGDARPLLALLLNPVLAGTLLAITCAHYCPGTATSWIAGLPDMLHLPPQVTHVLAHFMALPSLLLGNAPLLPVTLVLAAGLFLGHRVGVHLASSRALRATAHAHAVTPRLSLASVALWTFAAHVLATVLLLSFPTPTRDTDDEGTRAVAPLFASRADTAHGPYPWLRPVTSDTSSGGSGAVPAFDVFDVYSAQFVAISDAACVLLKEHGDGYRVGDGVLAVAGLATALYGHTLAHAAVLLSLVVGFNFLVAPACYVLAHALVLSWPSLFYVAAFTLPLAGSAYLALVTMRSLMDRLPGFLALVPAAIVSRVTHPFYPHALSVFFLTAVTHVNFSLFGGVHALPALLWTGADLDELGDTCEAALARYPDCTGPLRDRCTRAHANQLVADLCDEQAAGALSVDNVQTLNVFLIATLFAMLCSNAPYTQAVGIAAVTAMAGLAMAGPLFLPLWVVEATALRVTVSWLLVIFATAFQLKVAVPLTRGLHLDATHASAAQPGLLRFLFSFAQSFAVGAAIAASVQYMSPFEE</sequence>
<feature type="transmembrane region" description="Helical" evidence="2">
    <location>
        <begin position="772"/>
        <end position="797"/>
    </location>
</feature>
<dbReference type="RefSeq" id="XP_004989182.1">
    <property type="nucleotide sequence ID" value="XM_004989125.1"/>
</dbReference>
<name>F2UP58_SALR5</name>
<dbReference type="InParanoid" id="F2UP58"/>